<gene>
    <name evidence="2" type="ORF">FWILDA_LOCUS16297</name>
</gene>
<dbReference type="Proteomes" id="UP001153678">
    <property type="component" value="Unassembled WGS sequence"/>
</dbReference>
<reference evidence="2" key="1">
    <citation type="submission" date="2022-08" db="EMBL/GenBank/DDBJ databases">
        <authorList>
            <person name="Kallberg Y."/>
            <person name="Tangrot J."/>
            <person name="Rosling A."/>
        </authorList>
    </citation>
    <scope>NUCLEOTIDE SEQUENCE</scope>
    <source>
        <strain evidence="2">Wild A</strain>
    </source>
</reference>
<comment type="caution">
    <text evidence="2">The sequence shown here is derived from an EMBL/GenBank/DDBJ whole genome shotgun (WGS) entry which is preliminary data.</text>
</comment>
<feature type="non-terminal residue" evidence="2">
    <location>
        <position position="1"/>
    </location>
</feature>
<evidence type="ECO:0000313" key="3">
    <source>
        <dbReference type="Proteomes" id="UP001153678"/>
    </source>
</evidence>
<keyword evidence="3" id="KW-1185">Reference proteome</keyword>
<dbReference type="SUPFAM" id="SSF52047">
    <property type="entry name" value="RNI-like"/>
    <property type="match status" value="1"/>
</dbReference>
<sequence length="286" mass="33071">EVITPCSLKEFKKKKNNGQLTNYLQEKLLEIQEIREDKKDIPLPELPNDFPNPSDENNDIPKEKFTPIGKDLESISRSSLDIILRIGSKIRQNNTNKEIYEKENQRGKIVFPDNTLDIGEEIENTQTKERKSDKYIKVTLTGSLNLNDFANLEGLVFSPIGYPLSDNRIDNLITDDCKNLKNVEFYSKALTLTNNPRLEEVDCSECESAYHLILVNNPKLKSLRIDNSKKVTIDLLNLPENLERVYCEGTNLTEKLKGYDKQEKIKARDKDNNVKDITFTYYDYRS</sequence>
<accession>A0A9W4X8D8</accession>
<organism evidence="2 3">
    <name type="scientific">Funneliformis geosporum</name>
    <dbReference type="NCBI Taxonomy" id="1117311"/>
    <lineage>
        <taxon>Eukaryota</taxon>
        <taxon>Fungi</taxon>
        <taxon>Fungi incertae sedis</taxon>
        <taxon>Mucoromycota</taxon>
        <taxon>Glomeromycotina</taxon>
        <taxon>Glomeromycetes</taxon>
        <taxon>Glomerales</taxon>
        <taxon>Glomeraceae</taxon>
        <taxon>Funneliformis</taxon>
    </lineage>
</organism>
<dbReference type="AlphaFoldDB" id="A0A9W4X8D8"/>
<evidence type="ECO:0000256" key="1">
    <source>
        <dbReference type="SAM" id="MobiDB-lite"/>
    </source>
</evidence>
<name>A0A9W4X8D8_9GLOM</name>
<dbReference type="EMBL" id="CAMKVN010010166">
    <property type="protein sequence ID" value="CAI2193880.1"/>
    <property type="molecule type" value="Genomic_DNA"/>
</dbReference>
<dbReference type="InterPro" id="IPR032675">
    <property type="entry name" value="LRR_dom_sf"/>
</dbReference>
<evidence type="ECO:0000313" key="2">
    <source>
        <dbReference type="EMBL" id="CAI2193880.1"/>
    </source>
</evidence>
<protein>
    <submittedName>
        <fullName evidence="2">2543_t:CDS:1</fullName>
    </submittedName>
</protein>
<proteinExistence type="predicted"/>
<feature type="region of interest" description="Disordered" evidence="1">
    <location>
        <begin position="38"/>
        <end position="60"/>
    </location>
</feature>
<dbReference type="Gene3D" id="3.80.10.10">
    <property type="entry name" value="Ribonuclease Inhibitor"/>
    <property type="match status" value="1"/>
</dbReference>